<sequence length="570" mass="64783">MSRMDASQRQPVTDITRTISRGTTSATTRAITRATVFDIPLLIDLIARHLTSRDIYKCTLVSHQFYDAFQHSLYTCISIQREANLKMFLCKDARAAFARHHVHIQEVSTALGECLVFLADSIDPSWTPSQSLDSVPLLRSLTTLRYVFNPTERYRENDVQLISTSLLSLVEASPALQILHISDFNYSYPLIQRLAKAIREKGRRLKEFRAYQADLLCAKHLRILLWSCAAVEVLQIGCGTHGRGPERPFEETLPELRTLAREALCSNGLGFHTAQTRALDTTELLQDAERIEFAWKEIGRGLWLADLELEDIVELLQSCPNLERMAVPRLSEDDIFTHLAPIVSNTMPRLYHLDLIFIKNRSLGISHLLQSCKDLTSLQFGNPILHSPQLVDALVSGHGHSLQALDIRIFDKLSSPELNLILSRCRGLKELLASMEAYPLERSWVKGTPILSTKDMAMVPEEPGWGCKNLETLELCYNGMDTIFGIPKVLWRQIGQLRKLKNLCLQRSGACEGPAVKEKESVRQAVFSWMALPDLRRLELRGVNAFMDKTLVCDVQKQWPQLEWVRYSYD</sequence>
<organism evidence="1 2">
    <name type="scientific">Mortierella alpina</name>
    <name type="common">Oleaginous fungus</name>
    <name type="synonym">Mortierella renispora</name>
    <dbReference type="NCBI Taxonomy" id="64518"/>
    <lineage>
        <taxon>Eukaryota</taxon>
        <taxon>Fungi</taxon>
        <taxon>Fungi incertae sedis</taxon>
        <taxon>Mucoromycota</taxon>
        <taxon>Mortierellomycotina</taxon>
        <taxon>Mortierellomycetes</taxon>
        <taxon>Mortierellales</taxon>
        <taxon>Mortierellaceae</taxon>
        <taxon>Mortierella</taxon>
    </lineage>
</organism>
<dbReference type="OrthoDB" id="550575at2759"/>
<accession>A0A9P6IXW2</accession>
<evidence type="ECO:0000313" key="1">
    <source>
        <dbReference type="EMBL" id="KAF9950464.1"/>
    </source>
</evidence>
<gene>
    <name evidence="1" type="ORF">BGZ70_001343</name>
</gene>
<dbReference type="AlphaFoldDB" id="A0A9P6IXW2"/>
<evidence type="ECO:0008006" key="3">
    <source>
        <dbReference type="Google" id="ProtNLM"/>
    </source>
</evidence>
<keyword evidence="2" id="KW-1185">Reference proteome</keyword>
<name>A0A9P6IXW2_MORAP</name>
<dbReference type="Proteomes" id="UP000738359">
    <property type="component" value="Unassembled WGS sequence"/>
</dbReference>
<protein>
    <recommendedName>
        <fullName evidence="3">F-box domain-containing protein</fullName>
    </recommendedName>
</protein>
<evidence type="ECO:0000313" key="2">
    <source>
        <dbReference type="Proteomes" id="UP000738359"/>
    </source>
</evidence>
<comment type="caution">
    <text evidence="1">The sequence shown here is derived from an EMBL/GenBank/DDBJ whole genome shotgun (WGS) entry which is preliminary data.</text>
</comment>
<dbReference type="InterPro" id="IPR032675">
    <property type="entry name" value="LRR_dom_sf"/>
</dbReference>
<dbReference type="Gene3D" id="3.80.10.10">
    <property type="entry name" value="Ribonuclease Inhibitor"/>
    <property type="match status" value="1"/>
</dbReference>
<dbReference type="EMBL" id="JAAAHY010001299">
    <property type="protein sequence ID" value="KAF9950464.1"/>
    <property type="molecule type" value="Genomic_DNA"/>
</dbReference>
<proteinExistence type="predicted"/>
<reference evidence="1" key="1">
    <citation type="journal article" date="2020" name="Fungal Divers.">
        <title>Resolving the Mortierellaceae phylogeny through synthesis of multi-gene phylogenetics and phylogenomics.</title>
        <authorList>
            <person name="Vandepol N."/>
            <person name="Liber J."/>
            <person name="Desiro A."/>
            <person name="Na H."/>
            <person name="Kennedy M."/>
            <person name="Barry K."/>
            <person name="Grigoriev I.V."/>
            <person name="Miller A.N."/>
            <person name="O'Donnell K."/>
            <person name="Stajich J.E."/>
            <person name="Bonito G."/>
        </authorList>
    </citation>
    <scope>NUCLEOTIDE SEQUENCE</scope>
    <source>
        <strain evidence="1">CK1249</strain>
    </source>
</reference>
<dbReference type="SUPFAM" id="SSF52047">
    <property type="entry name" value="RNI-like"/>
    <property type="match status" value="1"/>
</dbReference>